<feature type="domain" description="Aminomethyltransferase C-terminal" evidence="5">
    <location>
        <begin position="722"/>
        <end position="796"/>
    </location>
</feature>
<dbReference type="Gene3D" id="3.30.1360.120">
    <property type="entry name" value="Probable tRNA modification gtpase trme, domain 1"/>
    <property type="match status" value="1"/>
</dbReference>
<organism evidence="7 8">
    <name type="scientific">Paracoccus homiensis</name>
    <dbReference type="NCBI Taxonomy" id="364199"/>
    <lineage>
        <taxon>Bacteria</taxon>
        <taxon>Pseudomonadati</taxon>
        <taxon>Pseudomonadota</taxon>
        <taxon>Alphaproteobacteria</taxon>
        <taxon>Rhodobacterales</taxon>
        <taxon>Paracoccaceae</taxon>
        <taxon>Paracoccus</taxon>
    </lineage>
</organism>
<evidence type="ECO:0000313" key="8">
    <source>
        <dbReference type="Proteomes" id="UP000199180"/>
    </source>
</evidence>
<proteinExistence type="inferred from homology"/>
<dbReference type="EMBL" id="FOHO01000011">
    <property type="protein sequence ID" value="SET83608.1"/>
    <property type="molecule type" value="Genomic_DNA"/>
</dbReference>
<dbReference type="InterPro" id="IPR029043">
    <property type="entry name" value="GcvT/YgfZ_C"/>
</dbReference>
<evidence type="ECO:0000256" key="2">
    <source>
        <dbReference type="ARBA" id="ARBA00023002"/>
    </source>
</evidence>
<dbReference type="Gene3D" id="3.30.70.1400">
    <property type="entry name" value="Aminomethyltransferase beta-barrel domains"/>
    <property type="match status" value="1"/>
</dbReference>
<dbReference type="InterPro" id="IPR028896">
    <property type="entry name" value="GcvT/YgfZ/DmdA"/>
</dbReference>
<dbReference type="InterPro" id="IPR027266">
    <property type="entry name" value="TrmE/GcvT-like"/>
</dbReference>
<dbReference type="Gene3D" id="2.40.30.110">
    <property type="entry name" value="Aminomethyltransferase beta-barrel domains"/>
    <property type="match status" value="1"/>
</dbReference>
<dbReference type="Pfam" id="PF01571">
    <property type="entry name" value="GCV_T"/>
    <property type="match status" value="1"/>
</dbReference>
<dbReference type="SUPFAM" id="SSF103025">
    <property type="entry name" value="Folate-binding domain"/>
    <property type="match status" value="1"/>
</dbReference>
<evidence type="ECO:0000259" key="6">
    <source>
        <dbReference type="Pfam" id="PF16350"/>
    </source>
</evidence>
<dbReference type="Proteomes" id="UP000199180">
    <property type="component" value="Unassembled WGS sequence"/>
</dbReference>
<dbReference type="InterPro" id="IPR013977">
    <property type="entry name" value="GcvT_C"/>
</dbReference>
<dbReference type="Pfam" id="PF08669">
    <property type="entry name" value="GCV_T_C"/>
    <property type="match status" value="1"/>
</dbReference>
<evidence type="ECO:0000259" key="3">
    <source>
        <dbReference type="Pfam" id="PF01266"/>
    </source>
</evidence>
<feature type="domain" description="FAD dependent oxidoreductase central" evidence="6">
    <location>
        <begin position="378"/>
        <end position="432"/>
    </location>
</feature>
<dbReference type="SUPFAM" id="SSF54373">
    <property type="entry name" value="FAD-linked reductases, C-terminal domain"/>
    <property type="match status" value="1"/>
</dbReference>
<dbReference type="InterPro" id="IPR006222">
    <property type="entry name" value="GCVT_N"/>
</dbReference>
<dbReference type="GO" id="GO:0016491">
    <property type="term" value="F:oxidoreductase activity"/>
    <property type="evidence" value="ECO:0007669"/>
    <property type="project" value="UniProtKB-KW"/>
</dbReference>
<dbReference type="InterPro" id="IPR032503">
    <property type="entry name" value="FAO_M"/>
</dbReference>
<evidence type="ECO:0000313" key="7">
    <source>
        <dbReference type="EMBL" id="SET83608.1"/>
    </source>
</evidence>
<dbReference type="InterPro" id="IPR006076">
    <property type="entry name" value="FAD-dep_OxRdtase"/>
</dbReference>
<reference evidence="7 8" key="1">
    <citation type="submission" date="2016-10" db="EMBL/GenBank/DDBJ databases">
        <authorList>
            <person name="de Groot N.N."/>
        </authorList>
    </citation>
    <scope>NUCLEOTIDE SEQUENCE [LARGE SCALE GENOMIC DNA]</scope>
    <source>
        <strain evidence="7 8">DSM 17862</strain>
    </source>
</reference>
<keyword evidence="2" id="KW-0560">Oxidoreductase</keyword>
<dbReference type="SUPFAM" id="SSF51905">
    <property type="entry name" value="FAD/NAD(P)-binding domain"/>
    <property type="match status" value="1"/>
</dbReference>
<dbReference type="RefSeq" id="WP_090736371.1">
    <property type="nucleotide sequence ID" value="NZ_FOHO01000011.1"/>
</dbReference>
<dbReference type="Gene3D" id="3.30.9.10">
    <property type="entry name" value="D-Amino Acid Oxidase, subunit A, domain 2"/>
    <property type="match status" value="1"/>
</dbReference>
<feature type="domain" description="GCVT N-terminal" evidence="4">
    <location>
        <begin position="435"/>
        <end position="704"/>
    </location>
</feature>
<sequence>MTIPSTARVVIIGGGVVGVSALYHLAKAGWTDCVLLEKNELTAGSTWHAAGNCPNFAANYGVMNMQRHGLALYRGLADEVDYPINYHVTGAVRLAHTHDRMMEFERVRGMAAHMGLTMDMCTPDELQSHFPFMETHDLEGGLWDPLDGDIDPSQVTQALAKGARAHGGTILRFTPATGVSRKDGEWIVHTEKGDIRCEYVVNAAGYYAARVGEWFLPHGGRPVPLSVMSHQYFLTEAIPEVAAWSKEHGRKLPMLRDVDSSYYLRQDTHSLNLGPYERNCQVGWASGQDMPADFSFQLYPDDLDRLEWYIEDAMARVPLLGTQGVQRNINGPIPYAPDGLPMIGPMPGVPNAFEAHSFTFGIAQGGGAGKVLSEWIMHGHTEWDMWSVDPRRFTGHADAAYCTGKALETYGHEYAMHFPHHEWPAERDRKLSPNHERLVADGGQMGAYNGWERANWFAQPGDDTSEEATLTWDRSGPWEPRVRAEVEAVRDGVGVIDLCGFSRFALSGEGAAEWLRGMVAGGLPKVGRMNLVYFPDSRGRVLTEMSCIRHADDEFTLMTAALAQWHDYEVLSRRMPAGLTLTDRSADVTAMLVTGPKSRDLLAAISDADLSLGWLSHQQATVAGKPAMLARVSFAGELGWEVHASPTDAAAIYSAIRDAGAAPFGMYALNSMRIEKGYLTWKGELSSDYTLMETGLGRFVKLDKPQDFPGKAALQAETAPTRRLVTLVVEPGRQDAPYMAAVFQNGIRVGEVLSAAYGYRTEKAIAMAMLSTDAAAPGTELEIEIYGQRLKAVVQQDACLWDADNSRIRA</sequence>
<comment type="similarity">
    <text evidence="1">Belongs to the GcvT family.</text>
</comment>
<gene>
    <name evidence="7" type="ORF">SAMN04489858_11191</name>
</gene>
<feature type="domain" description="FAD dependent oxidoreductase" evidence="3">
    <location>
        <begin position="8"/>
        <end position="375"/>
    </location>
</feature>
<dbReference type="SUPFAM" id="SSF101790">
    <property type="entry name" value="Aminomethyltransferase beta-barrel domain"/>
    <property type="match status" value="1"/>
</dbReference>
<evidence type="ECO:0000256" key="1">
    <source>
        <dbReference type="ARBA" id="ARBA00008609"/>
    </source>
</evidence>
<dbReference type="STRING" id="364199.SAMN04489858_11191"/>
<dbReference type="PANTHER" id="PTHR43757">
    <property type="entry name" value="AMINOMETHYLTRANSFERASE"/>
    <property type="match status" value="1"/>
</dbReference>
<protein>
    <submittedName>
        <fullName evidence="7">Dimethylglycine dehydrogenase</fullName>
    </submittedName>
</protein>
<name>A0A1I0HI51_9RHOB</name>
<dbReference type="AlphaFoldDB" id="A0A1I0HI51"/>
<dbReference type="InterPro" id="IPR036188">
    <property type="entry name" value="FAD/NAD-bd_sf"/>
</dbReference>
<dbReference type="OrthoDB" id="7156675at2"/>
<accession>A0A1I0HI51</accession>
<evidence type="ECO:0000259" key="5">
    <source>
        <dbReference type="Pfam" id="PF08669"/>
    </source>
</evidence>
<dbReference type="Gene3D" id="3.50.50.60">
    <property type="entry name" value="FAD/NAD(P)-binding domain"/>
    <property type="match status" value="1"/>
</dbReference>
<keyword evidence="8" id="KW-1185">Reference proteome</keyword>
<dbReference type="Pfam" id="PF01266">
    <property type="entry name" value="DAO"/>
    <property type="match status" value="1"/>
</dbReference>
<evidence type="ECO:0000259" key="4">
    <source>
        <dbReference type="Pfam" id="PF01571"/>
    </source>
</evidence>
<dbReference type="Pfam" id="PF16350">
    <property type="entry name" value="FAO_M"/>
    <property type="match status" value="1"/>
</dbReference>
<dbReference type="PANTHER" id="PTHR43757:SF2">
    <property type="entry name" value="AMINOMETHYLTRANSFERASE, MITOCHONDRIAL"/>
    <property type="match status" value="1"/>
</dbReference>